<evidence type="ECO:0000259" key="3">
    <source>
        <dbReference type="PROSITE" id="PS50966"/>
    </source>
</evidence>
<evidence type="ECO:0000313" key="6">
    <source>
        <dbReference type="Proteomes" id="UP000499080"/>
    </source>
</evidence>
<dbReference type="AlphaFoldDB" id="A0A4Y2NLX0"/>
<dbReference type="PROSITE" id="PS50966">
    <property type="entry name" value="ZF_SWIM"/>
    <property type="match status" value="1"/>
</dbReference>
<keyword evidence="1" id="KW-0863">Zinc-finger</keyword>
<evidence type="ECO:0000256" key="1">
    <source>
        <dbReference type="PROSITE-ProRule" id="PRU00325"/>
    </source>
</evidence>
<organism evidence="5 6">
    <name type="scientific">Araneus ventricosus</name>
    <name type="common">Orbweaver spider</name>
    <name type="synonym">Epeira ventricosa</name>
    <dbReference type="NCBI Taxonomy" id="182803"/>
    <lineage>
        <taxon>Eukaryota</taxon>
        <taxon>Metazoa</taxon>
        <taxon>Ecdysozoa</taxon>
        <taxon>Arthropoda</taxon>
        <taxon>Chelicerata</taxon>
        <taxon>Arachnida</taxon>
        <taxon>Araneae</taxon>
        <taxon>Araneomorphae</taxon>
        <taxon>Entelegynae</taxon>
        <taxon>Araneoidea</taxon>
        <taxon>Araneidae</taxon>
        <taxon>Araneus</taxon>
    </lineage>
</organism>
<dbReference type="InterPro" id="IPR018289">
    <property type="entry name" value="MULE_transposase_dom"/>
</dbReference>
<dbReference type="EMBL" id="BGPR01209809">
    <property type="protein sequence ID" value="GBN39010.1"/>
    <property type="molecule type" value="Genomic_DNA"/>
</dbReference>
<comment type="caution">
    <text evidence="5">The sequence shown here is derived from an EMBL/GenBank/DDBJ whole genome shotgun (WGS) entry which is preliminary data.</text>
</comment>
<evidence type="ECO:0000313" key="4">
    <source>
        <dbReference type="EMBL" id="GBN39010.1"/>
    </source>
</evidence>
<dbReference type="PANTHER" id="PTHR35385">
    <property type="entry name" value="PROTEIN B, PUTATIVE-RELATED-RELATED"/>
    <property type="match status" value="1"/>
</dbReference>
<keyword evidence="6" id="KW-1185">Reference proteome</keyword>
<evidence type="ECO:0000313" key="5">
    <source>
        <dbReference type="EMBL" id="GBN39017.1"/>
    </source>
</evidence>
<keyword evidence="1" id="KW-0862">Zinc</keyword>
<dbReference type="Proteomes" id="UP000499080">
    <property type="component" value="Unassembled WGS sequence"/>
</dbReference>
<protein>
    <recommendedName>
        <fullName evidence="3">SWIM-type domain-containing protein</fullName>
    </recommendedName>
</protein>
<reference evidence="5 6" key="1">
    <citation type="journal article" date="2019" name="Sci. Rep.">
        <title>Orb-weaving spider Araneus ventricosus genome elucidates the spidroin gene catalogue.</title>
        <authorList>
            <person name="Kono N."/>
            <person name="Nakamura H."/>
            <person name="Ohtoshi R."/>
            <person name="Moran D.A.P."/>
            <person name="Shinohara A."/>
            <person name="Yoshida Y."/>
            <person name="Fujiwara M."/>
            <person name="Mori M."/>
            <person name="Tomita M."/>
            <person name="Arakawa K."/>
        </authorList>
    </citation>
    <scope>NUCLEOTIDE SEQUENCE [LARGE SCALE GENOMIC DNA]</scope>
</reference>
<name>A0A4Y2NLX0_ARAVE</name>
<dbReference type="PANTHER" id="PTHR35385:SF2">
    <property type="entry name" value="PROTEIN B, PUTATIVE-RELATED"/>
    <property type="match status" value="1"/>
</dbReference>
<proteinExistence type="predicted"/>
<keyword evidence="1" id="KW-0479">Metal-binding</keyword>
<dbReference type="OrthoDB" id="6436300at2759"/>
<evidence type="ECO:0000256" key="2">
    <source>
        <dbReference type="SAM" id="MobiDB-lite"/>
    </source>
</evidence>
<dbReference type="Pfam" id="PF10551">
    <property type="entry name" value="MULE"/>
    <property type="match status" value="1"/>
</dbReference>
<dbReference type="GO" id="GO:0008270">
    <property type="term" value="F:zinc ion binding"/>
    <property type="evidence" value="ECO:0007669"/>
    <property type="project" value="UniProtKB-KW"/>
</dbReference>
<gene>
    <name evidence="4" type="ORF">AVEN_16374_1</name>
    <name evidence="5" type="ORF">AVEN_23190_1</name>
</gene>
<dbReference type="EMBL" id="BGPR01209812">
    <property type="protein sequence ID" value="GBN39017.1"/>
    <property type="molecule type" value="Genomic_DNA"/>
</dbReference>
<feature type="region of interest" description="Disordered" evidence="2">
    <location>
        <begin position="497"/>
        <end position="537"/>
    </location>
</feature>
<feature type="non-terminal residue" evidence="5">
    <location>
        <position position="1"/>
    </location>
</feature>
<accession>A0A4Y2NLX0</accession>
<dbReference type="InterPro" id="IPR007527">
    <property type="entry name" value="Znf_SWIM"/>
</dbReference>
<feature type="compositionally biased region" description="Polar residues" evidence="2">
    <location>
        <begin position="528"/>
        <end position="537"/>
    </location>
</feature>
<feature type="domain" description="SWIM-type" evidence="3">
    <location>
        <begin position="317"/>
        <end position="348"/>
    </location>
</feature>
<sequence length="537" mass="61221">KLKEKINVYEDSGITVRFSEEPFSVIILTPIMKRAHNLKSSGEIVFVDSTSSCDPDNHSITFMPCPCSAGAVPLAVIITKVQTENSYVKGFQLLNEALENPFNNKGHPEIFMTDDSDAEINAQQNVWPASRKLLCIFHVAQAVWRWLWDSSHQIPKEHRNKLMLIFQQIMYAQTVEEAENAYKKACGYIGVYLPTYDNWNKYLNNCWKKKQLWCLAFRNEKVRGHHTNKFSEVCVLIFKDEVLCRVKAYNVLTILDFVAMQLENHYEKKFRDFANNRCANPRLFRLSLKKKAASISKEDITLLSDGMFSVKSDANVYIINMKSACCTCPAGLYGRFCKHQYCVYEHYERVASNFPPVLPQDKHEVAVLALGEKAPPKDFFEPLLLEITATREVEEAHPTVTEELSLSSYVPEDNNSSYEEKRQNLLKEIFSVMSHNDQKHKSSLSGLNKFLKKLQNVKSSGSWESFLHTAGNSVGIRRRSGAAIRVQPTSIARRSPFITRGSKRFPGGRPAGAPLSKKRKHSLGANIKFNQPNTKRH</sequence>